<evidence type="ECO:0000256" key="10">
    <source>
        <dbReference type="SAM" id="MobiDB-lite"/>
    </source>
</evidence>
<evidence type="ECO:0000256" key="2">
    <source>
        <dbReference type="ARBA" id="ARBA00022676"/>
    </source>
</evidence>
<keyword evidence="14" id="KW-1185">Reference proteome</keyword>
<name>A0ABS6GM91_9BACI</name>
<dbReference type="InterPro" id="IPR050396">
    <property type="entry name" value="Glycosyltr_51/Transpeptidase"/>
</dbReference>
<feature type="compositionally biased region" description="Basic and acidic residues" evidence="10">
    <location>
        <begin position="1006"/>
        <end position="1032"/>
    </location>
</feature>
<evidence type="ECO:0000313" key="13">
    <source>
        <dbReference type="EMBL" id="MBU6080249.1"/>
    </source>
</evidence>
<dbReference type="PANTHER" id="PTHR32282">
    <property type="entry name" value="BINDING PROTEIN TRANSPEPTIDASE, PUTATIVE-RELATED"/>
    <property type="match status" value="1"/>
</dbReference>
<evidence type="ECO:0000256" key="9">
    <source>
        <dbReference type="ARBA" id="ARBA00023316"/>
    </source>
</evidence>
<evidence type="ECO:0000256" key="5">
    <source>
        <dbReference type="ARBA" id="ARBA00022960"/>
    </source>
</evidence>
<dbReference type="PANTHER" id="PTHR32282:SF32">
    <property type="entry name" value="PENICILLIN-BINDING PROTEIN 2A"/>
    <property type="match status" value="1"/>
</dbReference>
<evidence type="ECO:0000256" key="6">
    <source>
        <dbReference type="ARBA" id="ARBA00022984"/>
    </source>
</evidence>
<keyword evidence="6" id="KW-0573">Peptidoglycan synthesis</keyword>
<protein>
    <submittedName>
        <fullName evidence="13">Penicillin-binding protein</fullName>
    </submittedName>
</protein>
<feature type="domain" description="Glycosyl transferase family 51" evidence="12">
    <location>
        <begin position="92"/>
        <end position="278"/>
    </location>
</feature>
<keyword evidence="8 11" id="KW-0472">Membrane</keyword>
<reference evidence="13 14" key="1">
    <citation type="journal article" date="2011" name="Int. J. Syst. Evol. Microbiol.">
        <title>Allobacillus halotolerans gen. nov., sp. nov. isolated from shrimp paste.</title>
        <authorList>
            <person name="Sheu S.Y."/>
            <person name="Arun A.B."/>
            <person name="Jiang S.R."/>
            <person name="Young C.C."/>
            <person name="Chen W.M."/>
        </authorList>
    </citation>
    <scope>NUCLEOTIDE SEQUENCE [LARGE SCALE GENOMIC DNA]</scope>
    <source>
        <strain evidence="13 14">LMG 24826</strain>
    </source>
</reference>
<evidence type="ECO:0000256" key="1">
    <source>
        <dbReference type="ARBA" id="ARBA00022475"/>
    </source>
</evidence>
<feature type="region of interest" description="Disordered" evidence="10">
    <location>
        <begin position="934"/>
        <end position="1032"/>
    </location>
</feature>
<feature type="region of interest" description="Disordered" evidence="10">
    <location>
        <begin position="844"/>
        <end position="869"/>
    </location>
</feature>
<feature type="compositionally biased region" description="Low complexity" evidence="10">
    <location>
        <begin position="991"/>
        <end position="1005"/>
    </location>
</feature>
<comment type="caution">
    <text evidence="13">The sequence shown here is derived from an EMBL/GenBank/DDBJ whole genome shotgun (WGS) entry which is preliminary data.</text>
</comment>
<keyword evidence="1" id="KW-1003">Cell membrane</keyword>
<evidence type="ECO:0000256" key="11">
    <source>
        <dbReference type="SAM" id="Phobius"/>
    </source>
</evidence>
<feature type="compositionally biased region" description="Basic and acidic residues" evidence="10">
    <location>
        <begin position="938"/>
        <end position="988"/>
    </location>
</feature>
<accession>A0ABS6GM91</accession>
<proteinExistence type="predicted"/>
<sequence length="1032" mass="114709">MGSNDSKNKFLKFFQDGKFPRFTRIGLDVGWNILLFFIVIGLVGGFAIGGVGLGYFASLVDDMPVEDEEEMKQLVFDYEETSHTYFANDVYMGKLRSDIHREETTLDKVSQHVKDAVIATEDELFYEHNGFVPKAIMRAMFQEFTNADTQSGGSTLTQQIVKNQILSSEVSFDRKAKEILIASRIEKFIEKDQILEAYLNIVPFGRDSSGRNIAGIEAAADGLFDVAPSELNLAQAAYIAGMPQNPYAYTPFLQGGEKKTEKALQDGLDRKNIVLSRMLEAGKITEEQYNEARDFDVIASLTDKKESLFSDYPYLTIEIEGRAIEKLALQLAKNDGYSKEEFYSAEEKESRTEYREQAERDLKHKGYRIHTTINKDIYEAWQDATENYGHFYPTKTVQVTNPQTGEVETREIPIETGASMIENSTGRIISFVGGRGYENDNINYAFYNTRPNGSTMKPLLGYGPAFELGVFQPGSPVPDIGFSISPPGSDPWSPSNYAGRERGIVTAREALAKSYNLPATRVMRGLLAVDNNPARYLTKLGITEPAEEQSQNHMPTVLGSFYTTVSDVTSGFTAFSNGGKRPEPFMIEKIIDQDGNPVFEHEVKETEVFSPQTAYLTLDVMRDVISNGTATYVNSRLNNTSVDWAGKTGTSQNFADAWFVGTNPNVTIGTWFGYGLYDLDASGKVTGRESNIMSLNSCPGGCSLGYSSRNTGYWSELVNAAAEVDPELVTPSKRHESPGGIVQRSYCLISGKLPSDACQALGLVQTDLFNIEHVPTEKDDSVVKGNYVKIGDNTYEAADSTPEEFTEQGYFIKPDFIEDMGPAWFQIDELSKLLPNNEAWNDLVVPESDSPKNSNPGTPSGVSMSGSTLTWNDSSNAIGYRVYMANEKGGDFKQIGSTTETSLSVPAKNRIYAVRAVNFFGKESSMSSSVIYGNVTSEEEKKKKEEEKKKKEEQKKKEEERKEKEEKKKEEEQKKEEQKKEEDKKDDEASGGDSNDSNGSDNSDSNGDKNEDNGDGGNDKKDKKDKKKDDDN</sequence>
<keyword evidence="7 11" id="KW-1133">Transmembrane helix</keyword>
<dbReference type="EMBL" id="JAHLZF010000004">
    <property type="protein sequence ID" value="MBU6080249.1"/>
    <property type="molecule type" value="Genomic_DNA"/>
</dbReference>
<dbReference type="Proteomes" id="UP000812672">
    <property type="component" value="Unassembled WGS sequence"/>
</dbReference>
<evidence type="ECO:0000259" key="12">
    <source>
        <dbReference type="Pfam" id="PF00912"/>
    </source>
</evidence>
<gene>
    <name evidence="13" type="ORF">KQ486_04405</name>
</gene>
<keyword evidence="9" id="KW-0961">Cell wall biogenesis/degradation</keyword>
<evidence type="ECO:0000256" key="8">
    <source>
        <dbReference type="ARBA" id="ARBA00023136"/>
    </source>
</evidence>
<dbReference type="RefSeq" id="WP_216686888.1">
    <property type="nucleotide sequence ID" value="NZ_CAUPKR010000020.1"/>
</dbReference>
<dbReference type="Pfam" id="PF00912">
    <property type="entry name" value="Transgly"/>
    <property type="match status" value="1"/>
</dbReference>
<keyword evidence="3" id="KW-0808">Transferase</keyword>
<evidence type="ECO:0000256" key="3">
    <source>
        <dbReference type="ARBA" id="ARBA00022679"/>
    </source>
</evidence>
<keyword evidence="5" id="KW-0133">Cell shape</keyword>
<feature type="transmembrane region" description="Helical" evidence="11">
    <location>
        <begin position="31"/>
        <end position="57"/>
    </location>
</feature>
<dbReference type="InterPro" id="IPR001264">
    <property type="entry name" value="Glyco_trans_51"/>
</dbReference>
<evidence type="ECO:0000313" key="14">
    <source>
        <dbReference type="Proteomes" id="UP000812672"/>
    </source>
</evidence>
<evidence type="ECO:0000256" key="7">
    <source>
        <dbReference type="ARBA" id="ARBA00022989"/>
    </source>
</evidence>
<evidence type="ECO:0000256" key="4">
    <source>
        <dbReference type="ARBA" id="ARBA00022692"/>
    </source>
</evidence>
<organism evidence="13 14">
    <name type="scientific">Allobacillus halotolerans</name>
    <dbReference type="NCBI Taxonomy" id="570278"/>
    <lineage>
        <taxon>Bacteria</taxon>
        <taxon>Bacillati</taxon>
        <taxon>Bacillota</taxon>
        <taxon>Bacilli</taxon>
        <taxon>Bacillales</taxon>
        <taxon>Bacillaceae</taxon>
        <taxon>Allobacillus</taxon>
    </lineage>
</organism>
<keyword evidence="2" id="KW-0328">Glycosyltransferase</keyword>
<feature type="compositionally biased region" description="Polar residues" evidence="10">
    <location>
        <begin position="851"/>
        <end position="869"/>
    </location>
</feature>
<keyword evidence="4 11" id="KW-0812">Transmembrane</keyword>